<dbReference type="Gene3D" id="3.40.250.10">
    <property type="entry name" value="Rhodanese-like domain"/>
    <property type="match status" value="2"/>
</dbReference>
<dbReference type="InterPro" id="IPR045078">
    <property type="entry name" value="TST/MPST-like"/>
</dbReference>
<dbReference type="CDD" id="cd01449">
    <property type="entry name" value="TST_Repeat_2"/>
    <property type="match status" value="1"/>
</dbReference>
<accession>A0A7H8QJY0</accession>
<dbReference type="Pfam" id="PF00581">
    <property type="entry name" value="Rhodanese"/>
    <property type="match status" value="1"/>
</dbReference>
<dbReference type="SUPFAM" id="SSF52821">
    <property type="entry name" value="Rhodanese/Cell cycle control phosphatase"/>
    <property type="match status" value="2"/>
</dbReference>
<dbReference type="KEGG" id="trg:TRUGW13939_01324"/>
<dbReference type="CDD" id="cd01448">
    <property type="entry name" value="TST_Repeat_1"/>
    <property type="match status" value="1"/>
</dbReference>
<evidence type="ECO:0000313" key="4">
    <source>
        <dbReference type="EMBL" id="QKX54239.1"/>
    </source>
</evidence>
<evidence type="ECO:0000256" key="1">
    <source>
        <dbReference type="ARBA" id="ARBA00022679"/>
    </source>
</evidence>
<gene>
    <name evidence="4" type="ORF">TRUGW13939_01324</name>
</gene>
<evidence type="ECO:0000259" key="3">
    <source>
        <dbReference type="PROSITE" id="PS50206"/>
    </source>
</evidence>
<dbReference type="OrthoDB" id="270167at2759"/>
<dbReference type="GeneID" id="55988836"/>
<dbReference type="Proteomes" id="UP000509510">
    <property type="component" value="Chromosome I"/>
</dbReference>
<keyword evidence="2" id="KW-0677">Repeat</keyword>
<dbReference type="AlphaFoldDB" id="A0A7H8QJY0"/>
<dbReference type="PROSITE" id="PS50206">
    <property type="entry name" value="RHODANESE_3"/>
    <property type="match status" value="2"/>
</dbReference>
<dbReference type="GO" id="GO:0004792">
    <property type="term" value="F:thiosulfate-cyanide sulfurtransferase activity"/>
    <property type="evidence" value="ECO:0007669"/>
    <property type="project" value="TreeGrafter"/>
</dbReference>
<organism evidence="4 5">
    <name type="scientific">Talaromyces rugulosus</name>
    <name type="common">Penicillium rugulosum</name>
    <dbReference type="NCBI Taxonomy" id="121627"/>
    <lineage>
        <taxon>Eukaryota</taxon>
        <taxon>Fungi</taxon>
        <taxon>Dikarya</taxon>
        <taxon>Ascomycota</taxon>
        <taxon>Pezizomycotina</taxon>
        <taxon>Eurotiomycetes</taxon>
        <taxon>Eurotiomycetidae</taxon>
        <taxon>Eurotiales</taxon>
        <taxon>Trichocomaceae</taxon>
        <taxon>Talaromyces</taxon>
        <taxon>Talaromyces sect. Islandici</taxon>
    </lineage>
</organism>
<feature type="domain" description="Rhodanese" evidence="3">
    <location>
        <begin position="179"/>
        <end position="292"/>
    </location>
</feature>
<dbReference type="PANTHER" id="PTHR11364:SF27">
    <property type="entry name" value="SULFURTRANSFERASE"/>
    <property type="match status" value="1"/>
</dbReference>
<dbReference type="InterPro" id="IPR001763">
    <property type="entry name" value="Rhodanese-like_dom"/>
</dbReference>
<name>A0A7H8QJY0_TALRU</name>
<evidence type="ECO:0000313" key="5">
    <source>
        <dbReference type="Proteomes" id="UP000509510"/>
    </source>
</evidence>
<dbReference type="RefSeq" id="XP_035340418.1">
    <property type="nucleotide sequence ID" value="XM_035484525.1"/>
</dbReference>
<proteinExistence type="predicted"/>
<dbReference type="PANTHER" id="PTHR11364">
    <property type="entry name" value="THIOSULFATE SULFERTANSFERASE"/>
    <property type="match status" value="1"/>
</dbReference>
<dbReference type="InterPro" id="IPR036873">
    <property type="entry name" value="Rhodanese-like_dom_sf"/>
</dbReference>
<evidence type="ECO:0000256" key="2">
    <source>
        <dbReference type="ARBA" id="ARBA00022737"/>
    </source>
</evidence>
<feature type="domain" description="Rhodanese" evidence="3">
    <location>
        <begin position="45"/>
        <end position="139"/>
    </location>
</feature>
<protein>
    <recommendedName>
        <fullName evidence="3">Rhodanese domain-containing protein</fullName>
    </recommendedName>
</protein>
<dbReference type="EMBL" id="CP055898">
    <property type="protein sequence ID" value="QKX54239.1"/>
    <property type="molecule type" value="Genomic_DNA"/>
</dbReference>
<keyword evidence="5" id="KW-1185">Reference proteome</keyword>
<dbReference type="SMART" id="SM00450">
    <property type="entry name" value="RHOD"/>
    <property type="match status" value="2"/>
</dbReference>
<keyword evidence="1" id="KW-0808">Transferase</keyword>
<reference evidence="5" key="1">
    <citation type="submission" date="2020-06" db="EMBL/GenBank/DDBJ databases">
        <title>A chromosome-scale genome assembly of Talaromyces rugulosus W13939.</title>
        <authorList>
            <person name="Wang B."/>
            <person name="Guo L."/>
            <person name="Ye K."/>
            <person name="Wang L."/>
        </authorList>
    </citation>
    <scope>NUCLEOTIDE SEQUENCE [LARGE SCALE GENOMIC DNA]</scope>
    <source>
        <strain evidence="5">W13939</strain>
    </source>
</reference>
<sequence length="296" mass="32529">MKPGDPFQSVLVSPAELHLALSHSTASPRRIIPVAVGRQSTLGSYQGNHIPGSIFFNMDQIRDTTSKYPVMLPDPVHFATCMTDLGVRPDDILVVYDTLEVGFYSAPRVAWTCRYFGHADVHVLNNFSSYVAGGFDVSSGELPQLPNVQVDRYPICQPLSSDAVIDYKELRDLLLSKNTAEGFQVLDARPHDRFFGKDKSDPTTPGHMPSAINIPLASILGPARTLLKANELRQLFARAGVHGTLPVILTCNSGVTAAALDLALEVSGYGMERRIYDGSWTEWTDRETDKELIVLD</sequence>
<dbReference type="GO" id="GO:0005739">
    <property type="term" value="C:mitochondrion"/>
    <property type="evidence" value="ECO:0007669"/>
    <property type="project" value="TreeGrafter"/>
</dbReference>